<keyword evidence="2" id="KW-0472">Membrane</keyword>
<dbReference type="EMBL" id="UYRR01031746">
    <property type="protein sequence ID" value="VDK52345.1"/>
    <property type="molecule type" value="Genomic_DNA"/>
</dbReference>
<keyword evidence="2" id="KW-1133">Transmembrane helix</keyword>
<reference evidence="3 4" key="2">
    <citation type="submission" date="2018-11" db="EMBL/GenBank/DDBJ databases">
        <authorList>
            <consortium name="Pathogen Informatics"/>
        </authorList>
    </citation>
    <scope>NUCLEOTIDE SEQUENCE [LARGE SCALE GENOMIC DNA]</scope>
</reference>
<evidence type="ECO:0000313" key="5">
    <source>
        <dbReference type="WBParaSite" id="ASIM_0001500701-mRNA-1"/>
    </source>
</evidence>
<evidence type="ECO:0000256" key="1">
    <source>
        <dbReference type="SAM" id="MobiDB-lite"/>
    </source>
</evidence>
<feature type="compositionally biased region" description="Basic and acidic residues" evidence="1">
    <location>
        <begin position="1"/>
        <end position="11"/>
    </location>
</feature>
<feature type="transmembrane region" description="Helical" evidence="2">
    <location>
        <begin position="114"/>
        <end position="138"/>
    </location>
</feature>
<keyword evidence="4" id="KW-1185">Reference proteome</keyword>
<gene>
    <name evidence="3" type="ORF">ASIM_LOCUS14417</name>
</gene>
<accession>A0A0M3K279</accession>
<evidence type="ECO:0000256" key="2">
    <source>
        <dbReference type="SAM" id="Phobius"/>
    </source>
</evidence>
<organism evidence="5">
    <name type="scientific">Anisakis simplex</name>
    <name type="common">Herring worm</name>
    <dbReference type="NCBI Taxonomy" id="6269"/>
    <lineage>
        <taxon>Eukaryota</taxon>
        <taxon>Metazoa</taxon>
        <taxon>Ecdysozoa</taxon>
        <taxon>Nematoda</taxon>
        <taxon>Chromadorea</taxon>
        <taxon>Rhabditida</taxon>
        <taxon>Spirurina</taxon>
        <taxon>Ascaridomorpha</taxon>
        <taxon>Ascaridoidea</taxon>
        <taxon>Anisakidae</taxon>
        <taxon>Anisakis</taxon>
        <taxon>Anisakis simplex complex</taxon>
    </lineage>
</organism>
<evidence type="ECO:0000313" key="3">
    <source>
        <dbReference type="EMBL" id="VDK52345.1"/>
    </source>
</evidence>
<evidence type="ECO:0000313" key="4">
    <source>
        <dbReference type="Proteomes" id="UP000267096"/>
    </source>
</evidence>
<reference evidence="5" key="1">
    <citation type="submission" date="2017-02" db="UniProtKB">
        <authorList>
            <consortium name="WormBaseParasite"/>
        </authorList>
    </citation>
    <scope>IDENTIFICATION</scope>
</reference>
<feature type="compositionally biased region" description="Polar residues" evidence="1">
    <location>
        <begin position="46"/>
        <end position="64"/>
    </location>
</feature>
<proteinExistence type="predicted"/>
<feature type="region of interest" description="Disordered" evidence="1">
    <location>
        <begin position="1"/>
        <end position="64"/>
    </location>
</feature>
<keyword evidence="2" id="KW-0812">Transmembrane</keyword>
<protein>
    <submittedName>
        <fullName evidence="5">SEA domain-containing protein</fullName>
    </submittedName>
</protein>
<dbReference type="WBParaSite" id="ASIM_0001500701-mRNA-1">
    <property type="protein sequence ID" value="ASIM_0001500701-mRNA-1"/>
    <property type="gene ID" value="ASIM_0001500701"/>
</dbReference>
<dbReference type="AlphaFoldDB" id="A0A0M3K279"/>
<name>A0A0M3K279_ANISI</name>
<sequence length="165" mass="18378">MANKEDSRKSISCDYPITHRRTASSGNDLQQHGIQRQRDDSDGCETISTIGSTPRNDKSPTQLTGFPAIPKFGTELPAVTEWRKTLTRAKFRKDDTASLLSLDRVPGSWKRRRIIVAVVVVAIILVLILIAVGIYLGVAKPRSVHTHRKGISESFRVTHANVRCF</sequence>
<dbReference type="Proteomes" id="UP000267096">
    <property type="component" value="Unassembled WGS sequence"/>
</dbReference>
<feature type="compositionally biased region" description="Polar residues" evidence="1">
    <location>
        <begin position="23"/>
        <end position="34"/>
    </location>
</feature>